<dbReference type="EMBL" id="VOXD01000015">
    <property type="protein sequence ID" value="TXF89326.1"/>
    <property type="molecule type" value="Genomic_DNA"/>
</dbReference>
<evidence type="ECO:0000313" key="2">
    <source>
        <dbReference type="Proteomes" id="UP000321907"/>
    </source>
</evidence>
<dbReference type="Proteomes" id="UP000321907">
    <property type="component" value="Unassembled WGS sequence"/>
</dbReference>
<keyword evidence="2" id="KW-1185">Reference proteome</keyword>
<reference evidence="1 2" key="1">
    <citation type="submission" date="2019-08" db="EMBL/GenBank/DDBJ databases">
        <title>Lewinella sp. strain SSH13 Genome sequencing and assembly.</title>
        <authorList>
            <person name="Kim I."/>
        </authorList>
    </citation>
    <scope>NUCLEOTIDE SEQUENCE [LARGE SCALE GENOMIC DNA]</scope>
    <source>
        <strain evidence="1 2">SSH13</strain>
    </source>
</reference>
<organism evidence="1 2">
    <name type="scientific">Neolewinella aurantiaca</name>
    <dbReference type="NCBI Taxonomy" id="2602767"/>
    <lineage>
        <taxon>Bacteria</taxon>
        <taxon>Pseudomonadati</taxon>
        <taxon>Bacteroidota</taxon>
        <taxon>Saprospiria</taxon>
        <taxon>Saprospirales</taxon>
        <taxon>Lewinellaceae</taxon>
        <taxon>Neolewinella</taxon>
    </lineage>
</organism>
<comment type="caution">
    <text evidence="1">The sequence shown here is derived from an EMBL/GenBank/DDBJ whole genome shotgun (WGS) entry which is preliminary data.</text>
</comment>
<dbReference type="AlphaFoldDB" id="A0A5C7FG76"/>
<protein>
    <submittedName>
        <fullName evidence="1">Uncharacterized protein</fullName>
    </submittedName>
</protein>
<proteinExistence type="predicted"/>
<gene>
    <name evidence="1" type="ORF">FUA23_11315</name>
</gene>
<accession>A0A5C7FG76</accession>
<evidence type="ECO:0000313" key="1">
    <source>
        <dbReference type="EMBL" id="TXF89326.1"/>
    </source>
</evidence>
<sequence length="179" mass="20246">MDLLQFSTIGIPMAVALFGAPTEIRTERPMVNPAVVSTSDYYTSAVPQYETDVLRQRLLAKFEPAKAKIAAVVNEILGQKTEDEELSKTRFAVFSLGISLMAFNEDFTAVTASTNEDGDIIIARVNGDKQRKDFLRISLEAEEREFYLTYSRYEGRRSISNKYDKWPVILKEFMPDVVG</sequence>
<dbReference type="RefSeq" id="WP_147930852.1">
    <property type="nucleotide sequence ID" value="NZ_VOXD01000015.1"/>
</dbReference>
<name>A0A5C7FG76_9BACT</name>